<evidence type="ECO:0000313" key="2">
    <source>
        <dbReference type="Proteomes" id="UP001235939"/>
    </source>
</evidence>
<keyword evidence="2" id="KW-1185">Reference proteome</keyword>
<dbReference type="Proteomes" id="UP001235939">
    <property type="component" value="Chromosome 16"/>
</dbReference>
<protein>
    <submittedName>
        <fullName evidence="1">Uncharacterized protein</fullName>
    </submittedName>
</protein>
<proteinExistence type="predicted"/>
<reference evidence="1 2" key="1">
    <citation type="submission" date="2022-01" db="EMBL/GenBank/DDBJ databases">
        <title>A chromosomal length assembly of Cordylochernes scorpioides.</title>
        <authorList>
            <person name="Zeh D."/>
            <person name="Zeh J."/>
        </authorList>
    </citation>
    <scope>NUCLEOTIDE SEQUENCE [LARGE SCALE GENOMIC DNA]</scope>
    <source>
        <strain evidence="1">IN4F17</strain>
        <tissue evidence="1">Whole Body</tissue>
    </source>
</reference>
<organism evidence="1 2">
    <name type="scientific">Cordylochernes scorpioides</name>
    <dbReference type="NCBI Taxonomy" id="51811"/>
    <lineage>
        <taxon>Eukaryota</taxon>
        <taxon>Metazoa</taxon>
        <taxon>Ecdysozoa</taxon>
        <taxon>Arthropoda</taxon>
        <taxon>Chelicerata</taxon>
        <taxon>Arachnida</taxon>
        <taxon>Pseudoscorpiones</taxon>
        <taxon>Cheliferoidea</taxon>
        <taxon>Chernetidae</taxon>
        <taxon>Cordylochernes</taxon>
    </lineage>
</organism>
<dbReference type="EMBL" id="CP092878">
    <property type="protein sequence ID" value="UYV78549.1"/>
    <property type="molecule type" value="Genomic_DNA"/>
</dbReference>
<gene>
    <name evidence="1" type="ORF">LAZ67_16001968</name>
</gene>
<accession>A0ABY6LCG9</accession>
<sequence>MSEKENLYEDMPYGGKYRPESISRPILDAEIRWWESFLKLDPDQKFPPLLPKNKHFTKLLIIHHHLRYIHASSQLFLSLIGNNY</sequence>
<name>A0ABY6LCG9_9ARAC</name>
<evidence type="ECO:0000313" key="1">
    <source>
        <dbReference type="EMBL" id="UYV78549.1"/>
    </source>
</evidence>